<protein>
    <submittedName>
        <fullName evidence="2">Uncharacterized protein</fullName>
    </submittedName>
</protein>
<evidence type="ECO:0000313" key="2">
    <source>
        <dbReference type="EMBL" id="ETO31336.1"/>
    </source>
</evidence>
<dbReference type="Proteomes" id="UP000023152">
    <property type="component" value="Unassembled WGS sequence"/>
</dbReference>
<dbReference type="EMBL" id="ASPP01004995">
    <property type="protein sequence ID" value="ETO31336.1"/>
    <property type="molecule type" value="Genomic_DNA"/>
</dbReference>
<gene>
    <name evidence="2" type="ORF">RFI_05785</name>
</gene>
<dbReference type="AlphaFoldDB" id="X6NZE8"/>
<keyword evidence="3" id="KW-1185">Reference proteome</keyword>
<sequence length="230" mass="26565">MSANLRLRKKFAFIYFFFELFAKNVPTHFFKIILKKKKLQTTKPISMTCVLVELLKRQKIAKVTKIATDVNLSPNFRRYGGNVAWGQPVPTIVFHLVRGEHATYVSSFHQRKVIEIFEGKDPSHSGKLGKKTVDELTLGQIFLATPEQKTREEKEGRDKSLKKRKNNATNFCNQEQAKKYLQEINGNDVNLPHFIRYCSLLIHPLLKDSVFKSKLTILGIGSQDEQRQEE</sequence>
<comment type="caution">
    <text evidence="2">The sequence shown here is derived from an EMBL/GenBank/DDBJ whole genome shotgun (WGS) entry which is preliminary data.</text>
</comment>
<name>X6NZE8_RETFI</name>
<evidence type="ECO:0000256" key="1">
    <source>
        <dbReference type="SAM" id="MobiDB-lite"/>
    </source>
</evidence>
<reference evidence="2 3" key="1">
    <citation type="journal article" date="2013" name="Curr. Biol.">
        <title>The Genome of the Foraminiferan Reticulomyxa filosa.</title>
        <authorList>
            <person name="Glockner G."/>
            <person name="Hulsmann N."/>
            <person name="Schleicher M."/>
            <person name="Noegel A.A."/>
            <person name="Eichinger L."/>
            <person name="Gallinger C."/>
            <person name="Pawlowski J."/>
            <person name="Sierra R."/>
            <person name="Euteneuer U."/>
            <person name="Pillet L."/>
            <person name="Moustafa A."/>
            <person name="Platzer M."/>
            <person name="Groth M."/>
            <person name="Szafranski K."/>
            <person name="Schliwa M."/>
        </authorList>
    </citation>
    <scope>NUCLEOTIDE SEQUENCE [LARGE SCALE GENOMIC DNA]</scope>
</reference>
<feature type="compositionally biased region" description="Basic and acidic residues" evidence="1">
    <location>
        <begin position="148"/>
        <end position="159"/>
    </location>
</feature>
<feature type="region of interest" description="Disordered" evidence="1">
    <location>
        <begin position="147"/>
        <end position="167"/>
    </location>
</feature>
<accession>X6NZE8</accession>
<evidence type="ECO:0000313" key="3">
    <source>
        <dbReference type="Proteomes" id="UP000023152"/>
    </source>
</evidence>
<proteinExistence type="predicted"/>
<organism evidence="2 3">
    <name type="scientific">Reticulomyxa filosa</name>
    <dbReference type="NCBI Taxonomy" id="46433"/>
    <lineage>
        <taxon>Eukaryota</taxon>
        <taxon>Sar</taxon>
        <taxon>Rhizaria</taxon>
        <taxon>Retaria</taxon>
        <taxon>Foraminifera</taxon>
        <taxon>Monothalamids</taxon>
        <taxon>Reticulomyxidae</taxon>
        <taxon>Reticulomyxa</taxon>
    </lineage>
</organism>